<comment type="caution">
    <text evidence="1">The sequence shown here is derived from an EMBL/GenBank/DDBJ whole genome shotgun (WGS) entry which is preliminary data.</text>
</comment>
<dbReference type="AlphaFoldDB" id="A0A939KN64"/>
<keyword evidence="2" id="KW-1185">Reference proteome</keyword>
<gene>
    <name evidence="1" type="ORF">J2D77_12815</name>
</gene>
<reference evidence="1" key="1">
    <citation type="submission" date="2021-03" db="EMBL/GenBank/DDBJ databases">
        <title>The complete genome sequence of Acetobacter sp. TBRC 12339.</title>
        <authorList>
            <person name="Charoenyingcharoen P."/>
            <person name="Yukphan P."/>
        </authorList>
    </citation>
    <scope>NUCLEOTIDE SEQUENCE</scope>
    <source>
        <strain evidence="1">TBRC 12339</strain>
    </source>
</reference>
<dbReference type="Proteomes" id="UP000664073">
    <property type="component" value="Unassembled WGS sequence"/>
</dbReference>
<sequence>MQNGTGARRLGCLPARVLLRQPRLAGLRMMQALAPPSLPRTGIDPAPLMLGNDTLGDCTSAGLGNAIRAVAALGGYQVAVTQADAIRFYAASTGYSPANPASDLGGVEVDVLAYAARHGFALGTQSLFPLWGSADPADFNALRLVMAGLGVAYLGVRLSVSDLNRVEASNGACVLDVGGIGWGDTTPGSAGGHCLLAWAYDGTAPRDCVTLLSWGSTATRCTWRWLASRIMEAHGLLWPQLALANGYYPTGPDIATLRADNAALLAG</sequence>
<proteinExistence type="predicted"/>
<organism evidence="1 2">
    <name type="scientific">Acetobacter garciniae</name>
    <dbReference type="NCBI Taxonomy" id="2817435"/>
    <lineage>
        <taxon>Bacteria</taxon>
        <taxon>Pseudomonadati</taxon>
        <taxon>Pseudomonadota</taxon>
        <taxon>Alphaproteobacteria</taxon>
        <taxon>Acetobacterales</taxon>
        <taxon>Acetobacteraceae</taxon>
        <taxon>Acetobacter</taxon>
    </lineage>
</organism>
<evidence type="ECO:0000313" key="2">
    <source>
        <dbReference type="Proteomes" id="UP000664073"/>
    </source>
</evidence>
<dbReference type="RefSeq" id="WP_207846724.1">
    <property type="nucleotide sequence ID" value="NZ_JAFVMH010000007.1"/>
</dbReference>
<name>A0A939KN64_9PROT</name>
<evidence type="ECO:0000313" key="1">
    <source>
        <dbReference type="EMBL" id="MBO1326033.1"/>
    </source>
</evidence>
<dbReference type="EMBL" id="JAFVMH010000007">
    <property type="protein sequence ID" value="MBO1326033.1"/>
    <property type="molecule type" value="Genomic_DNA"/>
</dbReference>
<protein>
    <submittedName>
        <fullName evidence="1">Uncharacterized protein</fullName>
    </submittedName>
</protein>
<accession>A0A939KN64</accession>